<dbReference type="Proteomes" id="UP000006101">
    <property type="component" value="Chromosome"/>
</dbReference>
<dbReference type="PATRIC" id="fig|1229908.8.peg.598"/>
<proteinExistence type="predicted"/>
<organism evidence="1 2">
    <name type="scientific">Candidatus Nitrosopumilus koreensis AR1</name>
    <dbReference type="NCBI Taxonomy" id="1229908"/>
    <lineage>
        <taxon>Archaea</taxon>
        <taxon>Nitrososphaerota</taxon>
        <taxon>Nitrososphaeria</taxon>
        <taxon>Nitrosopumilales</taxon>
        <taxon>Nitrosopumilaceae</taxon>
        <taxon>Nitrosopumilus</taxon>
    </lineage>
</organism>
<dbReference type="KEGG" id="nkr:NKOR_02810"/>
<gene>
    <name evidence="1" type="ORF">NKOR_02810</name>
</gene>
<name>K0B7M4_9ARCH</name>
<evidence type="ECO:0000313" key="2">
    <source>
        <dbReference type="Proteomes" id="UP000006101"/>
    </source>
</evidence>
<dbReference type="EMBL" id="CP003842">
    <property type="protein sequence ID" value="AFS80456.1"/>
    <property type="molecule type" value="Genomic_DNA"/>
</dbReference>
<dbReference type="AlphaFoldDB" id="K0B7M4"/>
<dbReference type="STRING" id="1229908.NKOR_02810"/>
<keyword evidence="2" id="KW-1185">Reference proteome</keyword>
<reference evidence="1 2" key="1">
    <citation type="journal article" date="2012" name="J. Bacteriol.">
        <title>Draft Genome Sequence of an Ammonia-Oxidizing Archaeon, "Candidatus Nitrosopumilus koreensis" AR1, from Marine Sediment.</title>
        <authorList>
            <person name="Park S.J."/>
            <person name="Kim J.G."/>
            <person name="Jung M.Y."/>
            <person name="Kim S.J."/>
            <person name="Cha I.T."/>
            <person name="Kwon K."/>
            <person name="Lee J.H."/>
            <person name="Rhee S.K."/>
        </authorList>
    </citation>
    <scope>NUCLEOTIDE SEQUENCE [LARGE SCALE GENOMIC DNA]</scope>
    <source>
        <strain evidence="1 2">AR1</strain>
    </source>
</reference>
<protein>
    <submittedName>
        <fullName evidence="1">Uncharacterized protein</fullName>
    </submittedName>
</protein>
<accession>K0B7M4</accession>
<dbReference type="HOGENOM" id="CLU_2581220_0_0_2"/>
<evidence type="ECO:0000313" key="1">
    <source>
        <dbReference type="EMBL" id="AFS80456.1"/>
    </source>
</evidence>
<dbReference type="RefSeq" id="WP_014962845.1">
    <property type="nucleotide sequence ID" value="NC_018655.1"/>
</dbReference>
<dbReference type="GeneID" id="13726003"/>
<sequence>MSDISSVKLENQKLREYISLITAELELSQRVAEIKQNFANSPDSERIIRPILDRISKLQSEKLSLEKELNLILS</sequence>